<accession>A0A248LMF0</accession>
<keyword evidence="1 3" id="KW-0808">Transferase</keyword>
<sequence length="236" mass="26256">MSALPFKSRIRLRLERAWLTTFRNHARRYFVQTPSMQRLAEDRLGVPVICSPFVPESVLAADATPFRSSSARFDFLYVASGEAHKNHATLISAWAMLADEGVFPSLALTLSETISPDLTNHIEVERAAKGLHIHNLGVLPHDQLLDLYRDSKALIYPSGFESFGLPLIEAKLAGLPVLAPELDYVRDVLDPTESFDPRSPISIARAVKRFLKKDQSTFKPMSAENFLNHLLSGASS</sequence>
<organism evidence="3 4">
    <name type="scientific">Laribacter hongkongensis</name>
    <dbReference type="NCBI Taxonomy" id="168471"/>
    <lineage>
        <taxon>Bacteria</taxon>
        <taxon>Pseudomonadati</taxon>
        <taxon>Pseudomonadota</taxon>
        <taxon>Betaproteobacteria</taxon>
        <taxon>Neisseriales</taxon>
        <taxon>Aquaspirillaceae</taxon>
        <taxon>Laribacter</taxon>
    </lineage>
</organism>
<evidence type="ECO:0000256" key="1">
    <source>
        <dbReference type="ARBA" id="ARBA00022679"/>
    </source>
</evidence>
<dbReference type="AlphaFoldDB" id="A0A248LMF0"/>
<evidence type="ECO:0000259" key="2">
    <source>
        <dbReference type="Pfam" id="PF00534"/>
    </source>
</evidence>
<dbReference type="Proteomes" id="UP000197424">
    <property type="component" value="Chromosome"/>
</dbReference>
<dbReference type="GO" id="GO:0016757">
    <property type="term" value="F:glycosyltransferase activity"/>
    <property type="evidence" value="ECO:0007669"/>
    <property type="project" value="InterPro"/>
</dbReference>
<feature type="domain" description="Glycosyl transferase family 1" evidence="2">
    <location>
        <begin position="72"/>
        <end position="214"/>
    </location>
</feature>
<dbReference type="InterPro" id="IPR001296">
    <property type="entry name" value="Glyco_trans_1"/>
</dbReference>
<protein>
    <submittedName>
        <fullName evidence="3">Glycosyltransferase, family</fullName>
    </submittedName>
</protein>
<reference evidence="4" key="1">
    <citation type="submission" date="2017-06" db="EMBL/GenBank/DDBJ databases">
        <title>Whole genome sequence of Laribacter hongkongensis LHGZ1.</title>
        <authorList>
            <person name="Chen D."/>
            <person name="Wu H."/>
            <person name="Chen J."/>
        </authorList>
    </citation>
    <scope>NUCLEOTIDE SEQUENCE [LARGE SCALE GENOMIC DNA]</scope>
    <source>
        <strain evidence="4">LHGZ1</strain>
    </source>
</reference>
<dbReference type="PANTHER" id="PTHR46401">
    <property type="entry name" value="GLYCOSYLTRANSFERASE WBBK-RELATED"/>
    <property type="match status" value="1"/>
</dbReference>
<proteinExistence type="predicted"/>
<evidence type="ECO:0000313" key="3">
    <source>
        <dbReference type="EMBL" id="ASJ25661.1"/>
    </source>
</evidence>
<dbReference type="PANTHER" id="PTHR46401:SF2">
    <property type="entry name" value="GLYCOSYLTRANSFERASE WBBK-RELATED"/>
    <property type="match status" value="1"/>
</dbReference>
<dbReference type="SUPFAM" id="SSF53756">
    <property type="entry name" value="UDP-Glycosyltransferase/glycogen phosphorylase"/>
    <property type="match status" value="1"/>
</dbReference>
<evidence type="ECO:0000313" key="4">
    <source>
        <dbReference type="Proteomes" id="UP000197424"/>
    </source>
</evidence>
<dbReference type="Pfam" id="PF00534">
    <property type="entry name" value="Glycos_transf_1"/>
    <property type="match status" value="1"/>
</dbReference>
<gene>
    <name evidence="3" type="ORF">LHGZ1_2830</name>
</gene>
<name>A0A248LMF0_9NEIS</name>
<dbReference type="Gene3D" id="3.40.50.2000">
    <property type="entry name" value="Glycogen Phosphorylase B"/>
    <property type="match status" value="1"/>
</dbReference>
<dbReference type="EMBL" id="CP022115">
    <property type="protein sequence ID" value="ASJ25661.1"/>
    <property type="molecule type" value="Genomic_DNA"/>
</dbReference>